<proteinExistence type="predicted"/>
<gene>
    <name evidence="1" type="ORF">A3G54_03890</name>
</gene>
<dbReference type="AlphaFoldDB" id="A0A1F5Y0N5"/>
<reference evidence="1 2" key="1">
    <citation type="journal article" date="2016" name="Nat. Commun.">
        <title>Thousands of microbial genomes shed light on interconnected biogeochemical processes in an aquifer system.</title>
        <authorList>
            <person name="Anantharaman K."/>
            <person name="Brown C.T."/>
            <person name="Hug L.A."/>
            <person name="Sharon I."/>
            <person name="Castelle C.J."/>
            <person name="Probst A.J."/>
            <person name="Thomas B.C."/>
            <person name="Singh A."/>
            <person name="Wilkins M.J."/>
            <person name="Karaoz U."/>
            <person name="Brodie E.L."/>
            <person name="Williams K.H."/>
            <person name="Hubbard S.S."/>
            <person name="Banfield J.F."/>
        </authorList>
    </citation>
    <scope>NUCLEOTIDE SEQUENCE [LARGE SCALE GENOMIC DNA]</scope>
</reference>
<evidence type="ECO:0000313" key="2">
    <source>
        <dbReference type="Proteomes" id="UP000178894"/>
    </source>
</evidence>
<organism evidence="1 2">
    <name type="scientific">Candidatus Giovannonibacteria bacterium RIFCSPLOWO2_12_FULL_44_15</name>
    <dbReference type="NCBI Taxonomy" id="1798364"/>
    <lineage>
        <taxon>Bacteria</taxon>
        <taxon>Candidatus Giovannoniibacteriota</taxon>
    </lineage>
</organism>
<dbReference type="EMBL" id="MFIQ01000010">
    <property type="protein sequence ID" value="OGF93653.1"/>
    <property type="molecule type" value="Genomic_DNA"/>
</dbReference>
<sequence length="67" mass="7641">MAKDDKKPALPEIEFYDLKSKKKFMSTSWRIVEKSGRNFAVTKSPTGDYECWKVLGKDQAAELKKAA</sequence>
<accession>A0A1F5Y0N5</accession>
<protein>
    <submittedName>
        <fullName evidence="1">Uncharacterized protein</fullName>
    </submittedName>
</protein>
<evidence type="ECO:0000313" key="1">
    <source>
        <dbReference type="EMBL" id="OGF93653.1"/>
    </source>
</evidence>
<dbReference type="Proteomes" id="UP000178894">
    <property type="component" value="Unassembled WGS sequence"/>
</dbReference>
<name>A0A1F5Y0N5_9BACT</name>
<comment type="caution">
    <text evidence="1">The sequence shown here is derived from an EMBL/GenBank/DDBJ whole genome shotgun (WGS) entry which is preliminary data.</text>
</comment>